<proteinExistence type="inferred from homology"/>
<accession>A0A1H6TJ26</accession>
<dbReference type="PANTHER" id="PTHR42693">
    <property type="entry name" value="ARYLSULFATASE FAMILY MEMBER"/>
    <property type="match status" value="1"/>
</dbReference>
<dbReference type="AlphaFoldDB" id="A0A1H6TJ26"/>
<dbReference type="STRING" id="1416801.SAMN05192553_101137"/>
<keyword evidence="4" id="KW-0106">Calcium</keyword>
<dbReference type="PROSITE" id="PS51257">
    <property type="entry name" value="PROKAR_LIPOPROTEIN"/>
    <property type="match status" value="1"/>
</dbReference>
<evidence type="ECO:0000313" key="7">
    <source>
        <dbReference type="Proteomes" id="UP000199403"/>
    </source>
</evidence>
<evidence type="ECO:0000256" key="4">
    <source>
        <dbReference type="ARBA" id="ARBA00022837"/>
    </source>
</evidence>
<dbReference type="Gene3D" id="3.40.720.10">
    <property type="entry name" value="Alkaline Phosphatase, subunit A"/>
    <property type="match status" value="1"/>
</dbReference>
<keyword evidence="2" id="KW-0479">Metal-binding</keyword>
<keyword evidence="7" id="KW-1185">Reference proteome</keyword>
<name>A0A1H6TJ26_9BACT</name>
<evidence type="ECO:0000256" key="3">
    <source>
        <dbReference type="ARBA" id="ARBA00022801"/>
    </source>
</evidence>
<dbReference type="GO" id="GO:0046872">
    <property type="term" value="F:metal ion binding"/>
    <property type="evidence" value="ECO:0007669"/>
    <property type="project" value="UniProtKB-KW"/>
</dbReference>
<dbReference type="InterPro" id="IPR000917">
    <property type="entry name" value="Sulfatase_N"/>
</dbReference>
<evidence type="ECO:0000256" key="1">
    <source>
        <dbReference type="ARBA" id="ARBA00008779"/>
    </source>
</evidence>
<evidence type="ECO:0000313" key="6">
    <source>
        <dbReference type="EMBL" id="SEI75752.1"/>
    </source>
</evidence>
<comment type="similarity">
    <text evidence="1">Belongs to the sulfatase family.</text>
</comment>
<evidence type="ECO:0000256" key="2">
    <source>
        <dbReference type="ARBA" id="ARBA00022723"/>
    </source>
</evidence>
<dbReference type="InterPro" id="IPR050738">
    <property type="entry name" value="Sulfatase"/>
</dbReference>
<dbReference type="PROSITE" id="PS00523">
    <property type="entry name" value="SULFATASE_1"/>
    <property type="match status" value="1"/>
</dbReference>
<dbReference type="EMBL" id="FNZH01000001">
    <property type="protein sequence ID" value="SEI75752.1"/>
    <property type="molecule type" value="Genomic_DNA"/>
</dbReference>
<dbReference type="GO" id="GO:0004065">
    <property type="term" value="F:arylsulfatase activity"/>
    <property type="evidence" value="ECO:0007669"/>
    <property type="project" value="TreeGrafter"/>
</dbReference>
<organism evidence="6 7">
    <name type="scientific">Cyclobacterium xiamenense</name>
    <dbReference type="NCBI Taxonomy" id="1297121"/>
    <lineage>
        <taxon>Bacteria</taxon>
        <taxon>Pseudomonadati</taxon>
        <taxon>Bacteroidota</taxon>
        <taxon>Cytophagia</taxon>
        <taxon>Cytophagales</taxon>
        <taxon>Cyclobacteriaceae</taxon>
        <taxon>Cyclobacterium</taxon>
    </lineage>
</organism>
<keyword evidence="3" id="KW-0378">Hydrolase</keyword>
<protein>
    <submittedName>
        <fullName evidence="6">Choline-sulfatase</fullName>
    </submittedName>
</protein>
<evidence type="ECO:0000259" key="5">
    <source>
        <dbReference type="Pfam" id="PF00884"/>
    </source>
</evidence>
<gene>
    <name evidence="6" type="ORF">SAMN05192553_101137</name>
</gene>
<dbReference type="SUPFAM" id="SSF53649">
    <property type="entry name" value="Alkaline phosphatase-like"/>
    <property type="match status" value="1"/>
</dbReference>
<sequence length="480" mass="54278">MVYTRTPMKHPTISAVVALLPLLVLMSCMEQTSPPNIILIVTDQQSESMMSSSGNPYLHTPAMDYIAENGIRFTRAYVTNPVCSPSRVSMLTGRFPGFFTDSSGQLVRNNAGSMDIPASLPEASRANLPDYLRKAGYDLVYGGKKHLPSFLDPELLGFQVLTNDARGELAQKAADRIREDRENPFFMVVSLINPHDICFMAIRDFADSSYRLQLERNFTTELALLDKALELPAGVSREEFFENYCPPLPPNFEPQEDEAKAIELFLNRDPRSFRAGARRDYSEEQWRMHRWAYARLTEMVDAHVQVLLDALIESGKEKNTLVIFTSDHGDNDGSHRLEHKNVLYEESVKVPLTAMWKGRIPPGQVSRQLVSVGLDLLPTLSAYAGLPAATDPRGRSLRPLFEGSSVEWRQSLGIEGEISRAVIREDGMKYIRYDAAGFEERLMDLTSDPYETTHVTEDPAYREALQDIRKEFEETWFPDP</sequence>
<dbReference type="InterPro" id="IPR017850">
    <property type="entry name" value="Alkaline_phosphatase_core_sf"/>
</dbReference>
<reference evidence="7" key="1">
    <citation type="submission" date="2016-10" db="EMBL/GenBank/DDBJ databases">
        <authorList>
            <person name="Varghese N."/>
            <person name="Submissions S."/>
        </authorList>
    </citation>
    <scope>NUCLEOTIDE SEQUENCE [LARGE SCALE GENOMIC DNA]</scope>
    <source>
        <strain evidence="7">IBRC-M 10761</strain>
    </source>
</reference>
<dbReference type="PANTHER" id="PTHR42693:SF53">
    <property type="entry name" value="ENDO-4-O-SULFATASE"/>
    <property type="match status" value="1"/>
</dbReference>
<feature type="domain" description="Sulfatase N-terminal" evidence="5">
    <location>
        <begin position="35"/>
        <end position="385"/>
    </location>
</feature>
<dbReference type="InterPro" id="IPR024607">
    <property type="entry name" value="Sulfatase_CS"/>
</dbReference>
<dbReference type="Pfam" id="PF00884">
    <property type="entry name" value="Sulfatase"/>
    <property type="match status" value="1"/>
</dbReference>
<dbReference type="Proteomes" id="UP000199403">
    <property type="component" value="Unassembled WGS sequence"/>
</dbReference>